<dbReference type="AlphaFoldDB" id="A0A0M2P1H8"/>
<evidence type="ECO:0000256" key="1">
    <source>
        <dbReference type="ARBA" id="ARBA00022490"/>
    </source>
</evidence>
<dbReference type="PANTHER" id="PTHR11735">
    <property type="entry name" value="TRNA N6-ADENOSINE THREONYLCARBAMOYLTRANSFERASE"/>
    <property type="match status" value="1"/>
</dbReference>
<feature type="binding site" evidence="8">
    <location>
        <position position="119"/>
    </location>
    <ligand>
        <name>Fe cation</name>
        <dbReference type="ChEBI" id="CHEBI:24875"/>
    </ligand>
</feature>
<evidence type="ECO:0000256" key="4">
    <source>
        <dbReference type="ARBA" id="ARBA00022723"/>
    </source>
</evidence>
<dbReference type="InterPro" id="IPR000905">
    <property type="entry name" value="Gcp-like_dom"/>
</dbReference>
<dbReference type="Pfam" id="PF00814">
    <property type="entry name" value="TsaD"/>
    <property type="match status" value="1"/>
</dbReference>
<dbReference type="Gene3D" id="3.30.420.40">
    <property type="match status" value="2"/>
</dbReference>
<evidence type="ECO:0000256" key="3">
    <source>
        <dbReference type="ARBA" id="ARBA00022694"/>
    </source>
</evidence>
<dbReference type="GO" id="GO:0002949">
    <property type="term" value="P:tRNA threonylcarbamoyladenosine modification"/>
    <property type="evidence" value="ECO:0007669"/>
    <property type="project" value="UniProtKB-UniRule"/>
</dbReference>
<dbReference type="GO" id="GO:0005506">
    <property type="term" value="F:iron ion binding"/>
    <property type="evidence" value="ECO:0007669"/>
    <property type="project" value="UniProtKB-UniRule"/>
</dbReference>
<keyword evidence="6 8" id="KW-0012">Acyltransferase</keyword>
<dbReference type="InterPro" id="IPR022450">
    <property type="entry name" value="TsaD"/>
</dbReference>
<feature type="binding site" evidence="8">
    <location>
        <position position="115"/>
    </location>
    <ligand>
        <name>Fe cation</name>
        <dbReference type="ChEBI" id="CHEBI:24875"/>
    </ligand>
</feature>
<keyword evidence="4 8" id="KW-0479">Metal-binding</keyword>
<organism evidence="10 11">
    <name type="scientific">Staphylococcus cohnii subsp. cohnii</name>
    <dbReference type="NCBI Taxonomy" id="74704"/>
    <lineage>
        <taxon>Bacteria</taxon>
        <taxon>Bacillati</taxon>
        <taxon>Bacillota</taxon>
        <taxon>Bacilli</taxon>
        <taxon>Bacillales</taxon>
        <taxon>Staphylococcaceae</taxon>
        <taxon>Staphylococcus</taxon>
        <taxon>Staphylococcus cohnii species complex</taxon>
    </lineage>
</organism>
<dbReference type="PRINTS" id="PR00789">
    <property type="entry name" value="OSIALOPTASE"/>
</dbReference>
<dbReference type="NCBIfam" id="TIGR00329">
    <property type="entry name" value="gcp_kae1"/>
    <property type="match status" value="1"/>
</dbReference>
<dbReference type="GO" id="GO:0061711">
    <property type="term" value="F:tRNA N(6)-L-threonylcarbamoyladenine synthase activity"/>
    <property type="evidence" value="ECO:0007669"/>
    <property type="project" value="UniProtKB-EC"/>
</dbReference>
<dbReference type="InterPro" id="IPR017860">
    <property type="entry name" value="Peptidase_M22_CS"/>
</dbReference>
<dbReference type="FunFam" id="3.30.420.40:FF:000012">
    <property type="entry name" value="tRNA N6-adenosine threonylcarbamoyltransferase"/>
    <property type="match status" value="1"/>
</dbReference>
<feature type="binding site" evidence="8">
    <location>
        <position position="170"/>
    </location>
    <ligand>
        <name>substrate</name>
    </ligand>
</feature>
<dbReference type="CDD" id="cd24133">
    <property type="entry name" value="ASKHA_NBD_TsaD_bac"/>
    <property type="match status" value="1"/>
</dbReference>
<dbReference type="Proteomes" id="UP000034455">
    <property type="component" value="Unassembled WGS sequence"/>
</dbReference>
<reference evidence="10 11" key="1">
    <citation type="submission" date="2015-03" db="EMBL/GenBank/DDBJ databases">
        <title>Genome Assembly of Staphylococcus cohnii subsp. cohnii strain G22B2.</title>
        <authorList>
            <person name="Nair G."/>
            <person name="Kaur G."/>
            <person name="Khatri I."/>
            <person name="Singh N.K."/>
            <person name="Sathyabama S."/>
            <person name="Maurya S.K."/>
            <person name="Subramanian S."/>
            <person name="Agrewala J.N."/>
            <person name="Mayilraj S."/>
        </authorList>
    </citation>
    <scope>NUCLEOTIDE SEQUENCE [LARGE SCALE GENOMIC DNA]</scope>
    <source>
        <strain evidence="10 11">G22B2</strain>
    </source>
</reference>
<dbReference type="EC" id="2.3.1.234" evidence="8"/>
<dbReference type="EMBL" id="LAKJ01000010">
    <property type="protein sequence ID" value="KKI64070.1"/>
    <property type="molecule type" value="Genomic_DNA"/>
</dbReference>
<gene>
    <name evidence="8" type="primary">tsaD</name>
    <name evidence="10" type="ORF">UF66_0051</name>
</gene>
<comment type="function">
    <text evidence="8">Required for the formation of a threonylcarbamoyl group on adenosine at position 37 (t(6)A37) in tRNAs that read codons beginning with adenine. Is involved in the transfer of the threonylcarbamoyl moiety of threonylcarbamoyl-AMP (TC-AMP) to the N6 group of A37, together with TsaE and TsaB. TsaD likely plays a direct catalytic role in this reaction.</text>
</comment>
<protein>
    <recommendedName>
        <fullName evidence="8">tRNA N6-adenosine threonylcarbamoyltransferase</fullName>
        <ecNumber evidence="8">2.3.1.234</ecNumber>
    </recommendedName>
    <alternativeName>
        <fullName evidence="8">N6-L-threonylcarbamoyladenine synthase</fullName>
        <shortName evidence="8">t(6)A synthase</shortName>
    </alternativeName>
    <alternativeName>
        <fullName evidence="8">t(6)A37 threonylcarbamoyladenosine biosynthesis protein TsaD</fullName>
    </alternativeName>
    <alternativeName>
        <fullName evidence="8">tRNA threonylcarbamoyladenosine biosynthesis protein TsaD</fullName>
    </alternativeName>
</protein>
<keyword evidence="3 8" id="KW-0819">tRNA processing</keyword>
<dbReference type="NCBIfam" id="TIGR03723">
    <property type="entry name" value="T6A_TsaD_YgjD"/>
    <property type="match status" value="1"/>
</dbReference>
<evidence type="ECO:0000256" key="5">
    <source>
        <dbReference type="ARBA" id="ARBA00023004"/>
    </source>
</evidence>
<comment type="cofactor">
    <cofactor evidence="8">
        <name>Fe(2+)</name>
        <dbReference type="ChEBI" id="CHEBI:29033"/>
    </cofactor>
    <text evidence="8">Binds 1 Fe(2+) ion per subunit.</text>
</comment>
<comment type="caution">
    <text evidence="10">The sequence shown here is derived from an EMBL/GenBank/DDBJ whole genome shotgun (WGS) entry which is preliminary data.</text>
</comment>
<comment type="similarity">
    <text evidence="8">Belongs to the KAE1 / TsaD family.</text>
</comment>
<feature type="binding site" evidence="8">
    <location>
        <position position="276"/>
    </location>
    <ligand>
        <name>substrate</name>
    </ligand>
</feature>
<evidence type="ECO:0000256" key="8">
    <source>
        <dbReference type="HAMAP-Rule" id="MF_01445"/>
    </source>
</evidence>
<dbReference type="GO" id="GO:0005737">
    <property type="term" value="C:cytoplasm"/>
    <property type="evidence" value="ECO:0007669"/>
    <property type="project" value="UniProtKB-SubCell"/>
</dbReference>
<keyword evidence="5 8" id="KW-0408">Iron</keyword>
<feature type="binding site" evidence="8">
    <location>
        <position position="304"/>
    </location>
    <ligand>
        <name>Fe cation</name>
        <dbReference type="ChEBI" id="CHEBI:24875"/>
    </ligand>
</feature>
<dbReference type="FunFam" id="3.30.420.40:FF:000040">
    <property type="entry name" value="tRNA N6-adenosine threonylcarbamoyltransferase"/>
    <property type="match status" value="1"/>
</dbReference>
<evidence type="ECO:0000259" key="9">
    <source>
        <dbReference type="Pfam" id="PF00814"/>
    </source>
</evidence>
<dbReference type="GeneID" id="58097052"/>
<evidence type="ECO:0000313" key="10">
    <source>
        <dbReference type="EMBL" id="KKI64070.1"/>
    </source>
</evidence>
<feature type="domain" description="Gcp-like" evidence="9">
    <location>
        <begin position="27"/>
        <end position="310"/>
    </location>
</feature>
<name>A0A0M2P1H8_STACC</name>
<accession>A0A0M2P1H8</accession>
<feature type="binding site" evidence="8">
    <location>
        <position position="183"/>
    </location>
    <ligand>
        <name>substrate</name>
    </ligand>
</feature>
<dbReference type="InterPro" id="IPR017861">
    <property type="entry name" value="KAE1/TsaD"/>
</dbReference>
<evidence type="ECO:0000256" key="2">
    <source>
        <dbReference type="ARBA" id="ARBA00022679"/>
    </source>
</evidence>
<dbReference type="PROSITE" id="PS01016">
    <property type="entry name" value="GLYCOPROTEASE"/>
    <property type="match status" value="1"/>
</dbReference>
<dbReference type="PANTHER" id="PTHR11735:SF6">
    <property type="entry name" value="TRNA N6-ADENOSINE THREONYLCARBAMOYLTRANSFERASE, MITOCHONDRIAL"/>
    <property type="match status" value="1"/>
</dbReference>
<dbReference type="HAMAP" id="MF_01445">
    <property type="entry name" value="TsaD"/>
    <property type="match status" value="1"/>
</dbReference>
<dbReference type="SUPFAM" id="SSF53067">
    <property type="entry name" value="Actin-like ATPase domain"/>
    <property type="match status" value="2"/>
</dbReference>
<keyword evidence="2 8" id="KW-0808">Transferase</keyword>
<dbReference type="RefSeq" id="WP_019469545.1">
    <property type="nucleotide sequence ID" value="NZ_BKAS01000014.1"/>
</dbReference>
<comment type="catalytic activity">
    <reaction evidence="7 8">
        <text>L-threonylcarbamoyladenylate + adenosine(37) in tRNA = N(6)-L-threonylcarbamoyladenosine(37) in tRNA + AMP + H(+)</text>
        <dbReference type="Rhea" id="RHEA:37059"/>
        <dbReference type="Rhea" id="RHEA-COMP:10162"/>
        <dbReference type="Rhea" id="RHEA-COMP:10163"/>
        <dbReference type="ChEBI" id="CHEBI:15378"/>
        <dbReference type="ChEBI" id="CHEBI:73682"/>
        <dbReference type="ChEBI" id="CHEBI:74411"/>
        <dbReference type="ChEBI" id="CHEBI:74418"/>
        <dbReference type="ChEBI" id="CHEBI:456215"/>
        <dbReference type="EC" id="2.3.1.234"/>
    </reaction>
</comment>
<proteinExistence type="inferred from homology"/>
<evidence type="ECO:0000313" key="11">
    <source>
        <dbReference type="Proteomes" id="UP000034455"/>
    </source>
</evidence>
<evidence type="ECO:0000256" key="6">
    <source>
        <dbReference type="ARBA" id="ARBA00023315"/>
    </source>
</evidence>
<evidence type="ECO:0000256" key="7">
    <source>
        <dbReference type="ARBA" id="ARBA00048117"/>
    </source>
</evidence>
<feature type="binding site" evidence="8">
    <location>
        <begin position="137"/>
        <end position="141"/>
    </location>
    <ligand>
        <name>substrate</name>
    </ligand>
</feature>
<dbReference type="InterPro" id="IPR043129">
    <property type="entry name" value="ATPase_NBD"/>
</dbReference>
<dbReference type="PATRIC" id="fig|74704.6.peg.52"/>
<keyword evidence="1 8" id="KW-0963">Cytoplasm</keyword>
<feature type="binding site" evidence="8">
    <location>
        <position position="187"/>
    </location>
    <ligand>
        <name>substrate</name>
    </ligand>
</feature>
<sequence>MSDQTLILAVESSCDETSVSIIKQGTEVLSNIVLSQIESHKRFGGVVPEVASRHHVEGITTTIDQALNEAKVTMEDIDAVAVTQGPGLIGALLVGINAAKALAFAYDKPLIPVHHIAGHIYANHLEQPLQFPLIALIVSGGHTELVYMKDHLNFEVIGETRDDAVGEAYDKVARTIGLGYPGGPQVDQLAANGQDCYNFPRVWLEANSYDFSFSGLKSAVINKLHNLRQKGSEIKPEDVATSFQNSVVEVLVGKAVSACEAYDVKHLIVAGGVASNKGLRAALNNACKDNDINLRIPSPNLCTDNAAMIGAAAHYLYQAGLVGDMSLNGFNDMDIEQFSLNT</sequence>
<comment type="subcellular location">
    <subcellularLocation>
        <location evidence="8">Cytoplasm</location>
    </subcellularLocation>
</comment>